<evidence type="ECO:0000256" key="2">
    <source>
        <dbReference type="ARBA" id="ARBA00023125"/>
    </source>
</evidence>
<accession>A0ABS2KU37</accession>
<evidence type="ECO:0000256" key="1">
    <source>
        <dbReference type="ARBA" id="ARBA00023015"/>
    </source>
</evidence>
<sequence>MAHRYRVREIAQQAELSEATVDRVLNDRPGVRPSTREMVTRAIADLDGQREQLRFSGRKYMVDVVMSAPDRFSKTFKRAVEAELPSLEPATVRARFHLQESATAEAVVARLNRLSGSGSQGVILKAPAVPDVAAAVDRLVAAGIPVVTYVTDIPGSRRFGYVGMDNRAAGETAAYLITTMMADHPGDILITLSSNAFHGEEEREMGFRTALRQLPGPERTVVEIAENDGLDDRVEALVLDALDRHPTVSAVYSCGGGNSAIVRAFRTLDRPCRVFVAHDLDADNRALLYRRQISAVLEHDMRADAQRACRMVLHARDASTAVRGSSSPIRIVTPFNMP</sequence>
<evidence type="ECO:0000259" key="4">
    <source>
        <dbReference type="PROSITE" id="PS50932"/>
    </source>
</evidence>
<dbReference type="Gene3D" id="3.40.50.2300">
    <property type="match status" value="2"/>
</dbReference>
<feature type="domain" description="HTH lacI-type" evidence="4">
    <location>
        <begin position="8"/>
        <end position="47"/>
    </location>
</feature>
<organism evidence="5 6">
    <name type="scientific">Rhodococcoides corynebacterioides</name>
    <dbReference type="NCBI Taxonomy" id="53972"/>
    <lineage>
        <taxon>Bacteria</taxon>
        <taxon>Bacillati</taxon>
        <taxon>Actinomycetota</taxon>
        <taxon>Actinomycetes</taxon>
        <taxon>Mycobacteriales</taxon>
        <taxon>Nocardiaceae</taxon>
        <taxon>Rhodococcoides</taxon>
    </lineage>
</organism>
<reference evidence="5 6" key="1">
    <citation type="submission" date="2021-01" db="EMBL/GenBank/DDBJ databases">
        <title>Genomics of switchgrass bacterial isolates.</title>
        <authorList>
            <person name="Shade A."/>
        </authorList>
    </citation>
    <scope>NUCLEOTIDE SEQUENCE [LARGE SCALE GENOMIC DNA]</scope>
    <source>
        <strain evidence="5 6">PvP111</strain>
    </source>
</reference>
<dbReference type="Pfam" id="PF00356">
    <property type="entry name" value="LacI"/>
    <property type="match status" value="1"/>
</dbReference>
<gene>
    <name evidence="5" type="ORF">JOE42_002182</name>
</gene>
<dbReference type="PANTHER" id="PTHR30146">
    <property type="entry name" value="LACI-RELATED TRANSCRIPTIONAL REPRESSOR"/>
    <property type="match status" value="1"/>
</dbReference>
<dbReference type="EMBL" id="JAFBBK010000001">
    <property type="protein sequence ID" value="MBM7415449.1"/>
    <property type="molecule type" value="Genomic_DNA"/>
</dbReference>
<dbReference type="CDD" id="cd06307">
    <property type="entry name" value="PBP1_sugar_binding"/>
    <property type="match status" value="1"/>
</dbReference>
<keyword evidence="6" id="KW-1185">Reference proteome</keyword>
<keyword evidence="1" id="KW-0805">Transcription regulation</keyword>
<evidence type="ECO:0000313" key="5">
    <source>
        <dbReference type="EMBL" id="MBM7415449.1"/>
    </source>
</evidence>
<dbReference type="InterPro" id="IPR010982">
    <property type="entry name" value="Lambda_DNA-bd_dom_sf"/>
</dbReference>
<dbReference type="PANTHER" id="PTHR30146:SF152">
    <property type="entry name" value="TRANSCRIPTIONAL REGULATORY PROTEIN"/>
    <property type="match status" value="1"/>
</dbReference>
<dbReference type="Proteomes" id="UP000703038">
    <property type="component" value="Unassembled WGS sequence"/>
</dbReference>
<dbReference type="InterPro" id="IPR025997">
    <property type="entry name" value="SBP_2_dom"/>
</dbReference>
<dbReference type="SUPFAM" id="SSF47413">
    <property type="entry name" value="lambda repressor-like DNA-binding domains"/>
    <property type="match status" value="1"/>
</dbReference>
<proteinExistence type="predicted"/>
<comment type="caution">
    <text evidence="5">The sequence shown here is derived from an EMBL/GenBank/DDBJ whole genome shotgun (WGS) entry which is preliminary data.</text>
</comment>
<dbReference type="SMART" id="SM00354">
    <property type="entry name" value="HTH_LACI"/>
    <property type="match status" value="1"/>
</dbReference>
<keyword evidence="2" id="KW-0238">DNA-binding</keyword>
<name>A0ABS2KU37_9NOCA</name>
<evidence type="ECO:0000256" key="3">
    <source>
        <dbReference type="ARBA" id="ARBA00023163"/>
    </source>
</evidence>
<dbReference type="InterPro" id="IPR000843">
    <property type="entry name" value="HTH_LacI"/>
</dbReference>
<protein>
    <submittedName>
        <fullName evidence="5">LacI family transcriptional regulator</fullName>
    </submittedName>
</protein>
<dbReference type="Gene3D" id="1.10.260.40">
    <property type="entry name" value="lambda repressor-like DNA-binding domains"/>
    <property type="match status" value="1"/>
</dbReference>
<dbReference type="InterPro" id="IPR028082">
    <property type="entry name" value="Peripla_BP_I"/>
</dbReference>
<evidence type="ECO:0000313" key="6">
    <source>
        <dbReference type="Proteomes" id="UP000703038"/>
    </source>
</evidence>
<keyword evidence="3" id="KW-0804">Transcription</keyword>
<dbReference type="PROSITE" id="PS50932">
    <property type="entry name" value="HTH_LACI_2"/>
    <property type="match status" value="1"/>
</dbReference>
<dbReference type="SUPFAM" id="SSF53822">
    <property type="entry name" value="Periplasmic binding protein-like I"/>
    <property type="match status" value="1"/>
</dbReference>
<dbReference type="RefSeq" id="WP_204868492.1">
    <property type="nucleotide sequence ID" value="NZ_JAFBBK010000001.1"/>
</dbReference>
<dbReference type="CDD" id="cd01392">
    <property type="entry name" value="HTH_LacI"/>
    <property type="match status" value="1"/>
</dbReference>
<dbReference type="Pfam" id="PF13407">
    <property type="entry name" value="Peripla_BP_4"/>
    <property type="match status" value="1"/>
</dbReference>